<dbReference type="CDD" id="cd07346">
    <property type="entry name" value="ABC_6TM_exporters"/>
    <property type="match status" value="1"/>
</dbReference>
<organism evidence="13 14">
    <name type="scientific">Candidatus Thermofonsia Clade 3 bacterium</name>
    <dbReference type="NCBI Taxonomy" id="2364212"/>
    <lineage>
        <taxon>Bacteria</taxon>
        <taxon>Bacillati</taxon>
        <taxon>Chloroflexota</taxon>
        <taxon>Candidatus Thermofontia</taxon>
        <taxon>Candidatus Thermofonsia Clade 3</taxon>
    </lineage>
</organism>
<dbReference type="PROSITE" id="PS50929">
    <property type="entry name" value="ABC_TM1F"/>
    <property type="match status" value="1"/>
</dbReference>
<evidence type="ECO:0000256" key="5">
    <source>
        <dbReference type="ARBA" id="ARBA00022741"/>
    </source>
</evidence>
<dbReference type="SMART" id="SM00382">
    <property type="entry name" value="AAA"/>
    <property type="match status" value="1"/>
</dbReference>
<sequence length="621" mass="68014">MPPSSVTSEFSVERQWRSDRRSPGRWVFSHLWRYKVYILGILIGALGNAGGAAVMPLLVGQAFNAVVAQPPDTAALGLVVVLIVLSQIVRAVLQLGRNFSSEIIGQRIERDARDELYTSLIGKSMSFHDRQSIGDIMARATNDVREVNLLMNPGVNLVVGSAAFLLFPLVIGPRIHPQLVAVPLFYVAAYAVAVAYYLRKLAPATERVRRAFGQMNATLAESIEGIETVKGAAQENREIARFRGVVDAWRAAAVGQGDVESLYLPSLIFGMTMALGLLHSLLLYHAGAISVGDVVAYNGVLMFLQFPTFATQFAYPQVSSGLASARRILELMNAETSLDENKGGYAGAMRGDVTFDRVTFRYGEDERPALQDVTISVKAGQTVAIVGQTGAGKSTLTKMINRIYDVDAGCVCVDGVDVRDWDLDALRRQISTIEQDVFLFSRTIAENIKFGCPDATQAEIEQAAKAAQAHEFILSFKDGYNTIVGERGVTLSGGQRQRIAIARAFLADPRILILDDSTSAIDSATEDLIQRAMFRVAQGRTTFLITHRLSQIRWADLIVVLKQGRVVACGSHEELMRTSKDYRAIFAGDDERPKKSASLSPLSTPDRPREARRMPEVERGE</sequence>
<dbReference type="GO" id="GO:0016887">
    <property type="term" value="F:ATP hydrolysis activity"/>
    <property type="evidence" value="ECO:0007669"/>
    <property type="project" value="InterPro"/>
</dbReference>
<dbReference type="PANTHER" id="PTHR43394:SF1">
    <property type="entry name" value="ATP-BINDING CASSETTE SUB-FAMILY B MEMBER 10, MITOCHONDRIAL"/>
    <property type="match status" value="1"/>
</dbReference>
<evidence type="ECO:0000256" key="3">
    <source>
        <dbReference type="ARBA" id="ARBA00022475"/>
    </source>
</evidence>
<feature type="compositionally biased region" description="Basic and acidic residues" evidence="9">
    <location>
        <begin position="606"/>
        <end position="621"/>
    </location>
</feature>
<dbReference type="FunFam" id="3.40.50.300:FF:000221">
    <property type="entry name" value="Multidrug ABC transporter ATP-binding protein"/>
    <property type="match status" value="1"/>
</dbReference>
<dbReference type="PROSITE" id="PS50893">
    <property type="entry name" value="ABC_TRANSPORTER_2"/>
    <property type="match status" value="1"/>
</dbReference>
<evidence type="ECO:0000256" key="8">
    <source>
        <dbReference type="ARBA" id="ARBA00023136"/>
    </source>
</evidence>
<evidence type="ECO:0000256" key="4">
    <source>
        <dbReference type="ARBA" id="ARBA00022692"/>
    </source>
</evidence>
<dbReference type="InterPro" id="IPR011527">
    <property type="entry name" value="ABC1_TM_dom"/>
</dbReference>
<dbReference type="Gene3D" id="1.20.1560.10">
    <property type="entry name" value="ABC transporter type 1, transmembrane domain"/>
    <property type="match status" value="1"/>
</dbReference>
<dbReference type="InterPro" id="IPR039421">
    <property type="entry name" value="Type_1_exporter"/>
</dbReference>
<keyword evidence="2" id="KW-0813">Transport</keyword>
<evidence type="ECO:0000313" key="14">
    <source>
        <dbReference type="Proteomes" id="UP000230790"/>
    </source>
</evidence>
<evidence type="ECO:0000256" key="2">
    <source>
        <dbReference type="ARBA" id="ARBA00022448"/>
    </source>
</evidence>
<evidence type="ECO:0000259" key="11">
    <source>
        <dbReference type="PROSITE" id="PS50893"/>
    </source>
</evidence>
<keyword evidence="4 10" id="KW-0812">Transmembrane</keyword>
<keyword evidence="7 10" id="KW-1133">Transmembrane helix</keyword>
<dbReference type="InterPro" id="IPR017871">
    <property type="entry name" value="ABC_transporter-like_CS"/>
</dbReference>
<feature type="region of interest" description="Disordered" evidence="9">
    <location>
        <begin position="587"/>
        <end position="621"/>
    </location>
</feature>
<evidence type="ECO:0000256" key="10">
    <source>
        <dbReference type="SAM" id="Phobius"/>
    </source>
</evidence>
<dbReference type="GO" id="GO:0015421">
    <property type="term" value="F:ABC-type oligopeptide transporter activity"/>
    <property type="evidence" value="ECO:0007669"/>
    <property type="project" value="TreeGrafter"/>
</dbReference>
<protein>
    <submittedName>
        <fullName evidence="13">ABC transporter ATP-binding protein</fullName>
    </submittedName>
</protein>
<dbReference type="InterPro" id="IPR003593">
    <property type="entry name" value="AAA+_ATPase"/>
</dbReference>
<gene>
    <name evidence="13" type="ORF">CUN48_11240</name>
</gene>
<feature type="transmembrane region" description="Helical" evidence="10">
    <location>
        <begin position="154"/>
        <end position="172"/>
    </location>
</feature>
<keyword evidence="6 13" id="KW-0067">ATP-binding</keyword>
<dbReference type="InterPro" id="IPR036640">
    <property type="entry name" value="ABC1_TM_sf"/>
</dbReference>
<dbReference type="Pfam" id="PF00005">
    <property type="entry name" value="ABC_tran"/>
    <property type="match status" value="1"/>
</dbReference>
<dbReference type="Gene3D" id="3.40.50.300">
    <property type="entry name" value="P-loop containing nucleotide triphosphate hydrolases"/>
    <property type="match status" value="1"/>
</dbReference>
<accession>A0A2M8QAV3</accession>
<dbReference type="InterPro" id="IPR027417">
    <property type="entry name" value="P-loop_NTPase"/>
</dbReference>
<dbReference type="SUPFAM" id="SSF52540">
    <property type="entry name" value="P-loop containing nucleoside triphosphate hydrolases"/>
    <property type="match status" value="1"/>
</dbReference>
<evidence type="ECO:0000256" key="6">
    <source>
        <dbReference type="ARBA" id="ARBA00022840"/>
    </source>
</evidence>
<keyword evidence="3" id="KW-1003">Cell membrane</keyword>
<name>A0A2M8QAV3_9CHLR</name>
<dbReference type="PROSITE" id="PS00211">
    <property type="entry name" value="ABC_TRANSPORTER_1"/>
    <property type="match status" value="1"/>
</dbReference>
<reference evidence="13 14" key="1">
    <citation type="submission" date="2017-11" db="EMBL/GenBank/DDBJ databases">
        <title>Evolution of Phototrophy in the Chloroflexi Phylum Driven by Horizontal Gene Transfer.</title>
        <authorList>
            <person name="Ward L.M."/>
            <person name="Hemp J."/>
            <person name="Shih P.M."/>
            <person name="Mcglynn S.E."/>
            <person name="Fischer W."/>
        </authorList>
    </citation>
    <scope>NUCLEOTIDE SEQUENCE [LARGE SCALE GENOMIC DNA]</scope>
    <source>
        <strain evidence="13">JP3_7</strain>
    </source>
</reference>
<dbReference type="SUPFAM" id="SSF90123">
    <property type="entry name" value="ABC transporter transmembrane region"/>
    <property type="match status" value="1"/>
</dbReference>
<evidence type="ECO:0000256" key="7">
    <source>
        <dbReference type="ARBA" id="ARBA00022989"/>
    </source>
</evidence>
<dbReference type="Pfam" id="PF00664">
    <property type="entry name" value="ABC_membrane"/>
    <property type="match status" value="1"/>
</dbReference>
<dbReference type="PANTHER" id="PTHR43394">
    <property type="entry name" value="ATP-DEPENDENT PERMEASE MDL1, MITOCHONDRIAL"/>
    <property type="match status" value="1"/>
</dbReference>
<feature type="domain" description="ABC transmembrane type-1" evidence="12">
    <location>
        <begin position="39"/>
        <end position="320"/>
    </location>
</feature>
<comment type="caution">
    <text evidence="13">The sequence shown here is derived from an EMBL/GenBank/DDBJ whole genome shotgun (WGS) entry which is preliminary data.</text>
</comment>
<dbReference type="Proteomes" id="UP000230790">
    <property type="component" value="Unassembled WGS sequence"/>
</dbReference>
<dbReference type="InterPro" id="IPR003439">
    <property type="entry name" value="ABC_transporter-like_ATP-bd"/>
</dbReference>
<feature type="transmembrane region" description="Helical" evidence="10">
    <location>
        <begin position="36"/>
        <end position="63"/>
    </location>
</feature>
<dbReference type="GO" id="GO:0005524">
    <property type="term" value="F:ATP binding"/>
    <property type="evidence" value="ECO:0007669"/>
    <property type="project" value="UniProtKB-KW"/>
</dbReference>
<dbReference type="EMBL" id="PGTN01000080">
    <property type="protein sequence ID" value="PJF46932.1"/>
    <property type="molecule type" value="Genomic_DNA"/>
</dbReference>
<feature type="domain" description="ABC transporter" evidence="11">
    <location>
        <begin position="353"/>
        <end position="588"/>
    </location>
</feature>
<keyword evidence="8 10" id="KW-0472">Membrane</keyword>
<feature type="transmembrane region" description="Helical" evidence="10">
    <location>
        <begin position="75"/>
        <end position="93"/>
    </location>
</feature>
<proteinExistence type="predicted"/>
<dbReference type="GO" id="GO:0005886">
    <property type="term" value="C:plasma membrane"/>
    <property type="evidence" value="ECO:0007669"/>
    <property type="project" value="UniProtKB-SubCell"/>
</dbReference>
<comment type="subcellular location">
    <subcellularLocation>
        <location evidence="1">Cell membrane</location>
        <topology evidence="1">Multi-pass membrane protein</topology>
    </subcellularLocation>
</comment>
<evidence type="ECO:0000259" key="12">
    <source>
        <dbReference type="PROSITE" id="PS50929"/>
    </source>
</evidence>
<evidence type="ECO:0000313" key="13">
    <source>
        <dbReference type="EMBL" id="PJF46932.1"/>
    </source>
</evidence>
<keyword evidence="5" id="KW-0547">Nucleotide-binding</keyword>
<feature type="transmembrane region" description="Helical" evidence="10">
    <location>
        <begin position="179"/>
        <end position="198"/>
    </location>
</feature>
<evidence type="ECO:0000256" key="9">
    <source>
        <dbReference type="SAM" id="MobiDB-lite"/>
    </source>
</evidence>
<evidence type="ECO:0000256" key="1">
    <source>
        <dbReference type="ARBA" id="ARBA00004651"/>
    </source>
</evidence>
<dbReference type="AlphaFoldDB" id="A0A2M8QAV3"/>